<gene>
    <name evidence="8" type="ORF">SPBR_08197</name>
</gene>
<protein>
    <recommendedName>
        <fullName evidence="7">Zn(2)-C6 fungal-type domain-containing protein</fullName>
    </recommendedName>
</protein>
<proteinExistence type="predicted"/>
<dbReference type="GO" id="GO:0003677">
    <property type="term" value="F:DNA binding"/>
    <property type="evidence" value="ECO:0007669"/>
    <property type="project" value="InterPro"/>
</dbReference>
<dbReference type="PROSITE" id="PS00463">
    <property type="entry name" value="ZN2_CY6_FUNGAL_1"/>
    <property type="match status" value="1"/>
</dbReference>
<dbReference type="GO" id="GO:0000981">
    <property type="term" value="F:DNA-binding transcription factor activity, RNA polymerase II-specific"/>
    <property type="evidence" value="ECO:0007669"/>
    <property type="project" value="InterPro"/>
</dbReference>
<evidence type="ECO:0000259" key="7">
    <source>
        <dbReference type="PROSITE" id="PS50048"/>
    </source>
</evidence>
<feature type="region of interest" description="Disordered" evidence="6">
    <location>
        <begin position="49"/>
        <end position="78"/>
    </location>
</feature>
<dbReference type="Gene3D" id="4.10.240.10">
    <property type="entry name" value="Zn(2)-C6 fungal-type DNA-binding domain"/>
    <property type="match status" value="1"/>
</dbReference>
<dbReference type="HOGENOM" id="CLU_029208_0_0_1"/>
<evidence type="ECO:0000313" key="9">
    <source>
        <dbReference type="Proteomes" id="UP000031575"/>
    </source>
</evidence>
<dbReference type="RefSeq" id="XP_040614597.1">
    <property type="nucleotide sequence ID" value="XM_040766435.1"/>
</dbReference>
<dbReference type="SUPFAM" id="SSF57701">
    <property type="entry name" value="Zn2/Cys6 DNA-binding domain"/>
    <property type="match status" value="1"/>
</dbReference>
<dbReference type="InterPro" id="IPR001138">
    <property type="entry name" value="Zn2Cys6_DnaBD"/>
</dbReference>
<dbReference type="PANTHER" id="PTHR47338">
    <property type="entry name" value="ZN(II)2CYS6 TRANSCRIPTION FACTOR (EUROFUNG)-RELATED"/>
    <property type="match status" value="1"/>
</dbReference>
<dbReference type="PROSITE" id="PS50048">
    <property type="entry name" value="ZN2_CY6_FUNGAL_2"/>
    <property type="match status" value="1"/>
</dbReference>
<dbReference type="CDD" id="cd12148">
    <property type="entry name" value="fungal_TF_MHR"/>
    <property type="match status" value="1"/>
</dbReference>
<dbReference type="SMART" id="SM00066">
    <property type="entry name" value="GAL4"/>
    <property type="match status" value="1"/>
</dbReference>
<comment type="caution">
    <text evidence="8">The sequence shown here is derived from an EMBL/GenBank/DDBJ whole genome shotgun (WGS) entry which is preliminary data.</text>
</comment>
<keyword evidence="5" id="KW-0539">Nucleus</keyword>
<evidence type="ECO:0000256" key="4">
    <source>
        <dbReference type="ARBA" id="ARBA00023163"/>
    </source>
</evidence>
<keyword evidence="2" id="KW-0479">Metal-binding</keyword>
<dbReference type="GO" id="GO:0006351">
    <property type="term" value="P:DNA-templated transcription"/>
    <property type="evidence" value="ECO:0007669"/>
    <property type="project" value="InterPro"/>
</dbReference>
<reference evidence="8 9" key="1">
    <citation type="journal article" date="2014" name="BMC Genomics">
        <title>Comparative genomics of the major fungal agents of human and animal Sporotrichosis: Sporothrix schenckii and Sporothrix brasiliensis.</title>
        <authorList>
            <person name="Teixeira M.M."/>
            <person name="de Almeida L.G."/>
            <person name="Kubitschek-Barreira P."/>
            <person name="Alves F.L."/>
            <person name="Kioshima E.S."/>
            <person name="Abadio A.K."/>
            <person name="Fernandes L."/>
            <person name="Derengowski L.S."/>
            <person name="Ferreira K.S."/>
            <person name="Souza R.C."/>
            <person name="Ruiz J.C."/>
            <person name="de Andrade N.C."/>
            <person name="Paes H.C."/>
            <person name="Nicola A.M."/>
            <person name="Albuquerque P."/>
            <person name="Gerber A.L."/>
            <person name="Martins V.P."/>
            <person name="Peconick L.D."/>
            <person name="Neto A.V."/>
            <person name="Chaucanez C.B."/>
            <person name="Silva P.A."/>
            <person name="Cunha O.L."/>
            <person name="de Oliveira F.F."/>
            <person name="dos Santos T.C."/>
            <person name="Barros A.L."/>
            <person name="Soares M.A."/>
            <person name="de Oliveira L.M."/>
            <person name="Marini M.M."/>
            <person name="Villalobos-Duno H."/>
            <person name="Cunha M.M."/>
            <person name="de Hoog S."/>
            <person name="da Silveira J.F."/>
            <person name="Henrissat B."/>
            <person name="Nino-Vega G.A."/>
            <person name="Cisalpino P.S."/>
            <person name="Mora-Montes H.M."/>
            <person name="Almeida S.R."/>
            <person name="Stajich J.E."/>
            <person name="Lopes-Bezerra L.M."/>
            <person name="Vasconcelos A.T."/>
            <person name="Felipe M.S."/>
        </authorList>
    </citation>
    <scope>NUCLEOTIDE SEQUENCE [LARGE SCALE GENOMIC DNA]</scope>
    <source>
        <strain evidence="8 9">5110</strain>
    </source>
</reference>
<name>A0A0C2INI1_9PEZI</name>
<keyword evidence="3" id="KW-0805">Transcription regulation</keyword>
<dbReference type="Pfam" id="PF00172">
    <property type="entry name" value="Zn_clus"/>
    <property type="match status" value="1"/>
</dbReference>
<evidence type="ECO:0000256" key="3">
    <source>
        <dbReference type="ARBA" id="ARBA00023015"/>
    </source>
</evidence>
<dbReference type="EMBL" id="AWTV01000011">
    <property type="protein sequence ID" value="KIH86587.1"/>
    <property type="molecule type" value="Genomic_DNA"/>
</dbReference>
<comment type="subcellular location">
    <subcellularLocation>
        <location evidence="1">Nucleus</location>
    </subcellularLocation>
</comment>
<organism evidence="8 9">
    <name type="scientific">Sporothrix brasiliensis 5110</name>
    <dbReference type="NCBI Taxonomy" id="1398154"/>
    <lineage>
        <taxon>Eukaryota</taxon>
        <taxon>Fungi</taxon>
        <taxon>Dikarya</taxon>
        <taxon>Ascomycota</taxon>
        <taxon>Pezizomycotina</taxon>
        <taxon>Sordariomycetes</taxon>
        <taxon>Sordariomycetidae</taxon>
        <taxon>Ophiostomatales</taxon>
        <taxon>Ophiostomataceae</taxon>
        <taxon>Sporothrix</taxon>
    </lineage>
</organism>
<dbReference type="GO" id="GO:0008270">
    <property type="term" value="F:zinc ion binding"/>
    <property type="evidence" value="ECO:0007669"/>
    <property type="project" value="InterPro"/>
</dbReference>
<accession>A0A0C2INI1</accession>
<dbReference type="AlphaFoldDB" id="A0A0C2INI1"/>
<dbReference type="Pfam" id="PF04082">
    <property type="entry name" value="Fungal_trans"/>
    <property type="match status" value="1"/>
</dbReference>
<dbReference type="Proteomes" id="UP000031575">
    <property type="component" value="Unassembled WGS sequence"/>
</dbReference>
<keyword evidence="9" id="KW-1185">Reference proteome</keyword>
<dbReference type="PANTHER" id="PTHR47338:SF25">
    <property type="entry name" value="TRANSCRIPTION FACTOR"/>
    <property type="match status" value="1"/>
</dbReference>
<feature type="compositionally biased region" description="Polar residues" evidence="6">
    <location>
        <begin position="69"/>
        <end position="78"/>
    </location>
</feature>
<evidence type="ECO:0000256" key="1">
    <source>
        <dbReference type="ARBA" id="ARBA00004123"/>
    </source>
</evidence>
<dbReference type="VEuPathDB" id="FungiDB:SPBR_08197"/>
<dbReference type="InterPro" id="IPR036864">
    <property type="entry name" value="Zn2-C6_fun-type_DNA-bd_sf"/>
</dbReference>
<feature type="domain" description="Zn(2)-C6 fungal-type" evidence="7">
    <location>
        <begin position="16"/>
        <end position="46"/>
    </location>
</feature>
<keyword evidence="4" id="KW-0804">Transcription</keyword>
<dbReference type="GeneID" id="63681356"/>
<dbReference type="InterPro" id="IPR050815">
    <property type="entry name" value="TF_fung"/>
</dbReference>
<dbReference type="InterPro" id="IPR007219">
    <property type="entry name" value="XnlR_reg_dom"/>
</dbReference>
<sequence length="755" mass="82129">MDSMQTREVGGRTPQACEACRRSKTKCSGTRPQCRRCLKRKTPCTWPGAPSFQDVPSSADIPGIPGTPESLSSTFGQSQATQSSPAVDAYARVGPSQAVALPQRLLDIFFERHHEVEFCAFLHKPTTTMAGLQNQAPVLATAIASLAALYLTADEAGHLTKTLGLPTACAVSLSDFYARQASVLGRHLTDQPSIPTIQAFLVLAVRELVAWKDFKAWMHAGTALRMADALQLSVELDADQQAPFVFGPTATSARRHVGPRQREIRRRTFWACFVVDRLISYTCHHRFYISLPPVISKGVATNVVYGTRGGGEDVRLPCADNTFAFDENDPGPWLDDFMGGQSPHQTPGGQLSLSRTSVTPFYLCLLRLWGDMALLHATGGRRRTPYAPTDPAGPFAKASDAISDFATQVVPPAMHWSAANYRLHRLTGQAQMFVQFNFLLHHARCVMHHEYLPQLDMQYYSPLLETDGSNSSGFDVGLGLDFDYRSLMASDAAGLPPDYSHKPLIDTCIDAVNTITDMATLLYHGGDEGEGAPVGLGGAGGAGDVQAERDRGRAMLQSTVAANALVTAAAVHLWVVYTQTCDRCPKPAARAKFLLLLRIIQSWEPRWPVAAAWGQTLGLLYKLYEYSYGTEPVPEFVSWEAEAAEGADGSTAAAKTSAVAGTVFSPNWKQGESSACRDHPGLSYGDILPDPAAVGQSLHDKVRSILVHPLHAPDVKRKNLRVFSQTLWQQNLWLLPGLLGNGASNDGLDMETMYM</sequence>
<evidence type="ECO:0000313" key="8">
    <source>
        <dbReference type="EMBL" id="KIH86587.1"/>
    </source>
</evidence>
<evidence type="ECO:0000256" key="6">
    <source>
        <dbReference type="SAM" id="MobiDB-lite"/>
    </source>
</evidence>
<dbReference type="SMART" id="SM00906">
    <property type="entry name" value="Fungal_trans"/>
    <property type="match status" value="1"/>
</dbReference>
<dbReference type="CDD" id="cd00067">
    <property type="entry name" value="GAL4"/>
    <property type="match status" value="1"/>
</dbReference>
<evidence type="ECO:0000256" key="5">
    <source>
        <dbReference type="ARBA" id="ARBA00023242"/>
    </source>
</evidence>
<dbReference type="GO" id="GO:0005634">
    <property type="term" value="C:nucleus"/>
    <property type="evidence" value="ECO:0007669"/>
    <property type="project" value="UniProtKB-SubCell"/>
</dbReference>
<dbReference type="OrthoDB" id="10261408at2759"/>
<evidence type="ECO:0000256" key="2">
    <source>
        <dbReference type="ARBA" id="ARBA00022723"/>
    </source>
</evidence>